<gene>
    <name evidence="1" type="ORF">BV25DRAFT_1784910</name>
</gene>
<dbReference type="Proteomes" id="UP000814140">
    <property type="component" value="Unassembled WGS sequence"/>
</dbReference>
<accession>A0ACB8THJ2</accession>
<dbReference type="EMBL" id="MU277189">
    <property type="protein sequence ID" value="KAI0067892.1"/>
    <property type="molecule type" value="Genomic_DNA"/>
</dbReference>
<keyword evidence="2" id="KW-1185">Reference proteome</keyword>
<name>A0ACB8THJ2_9AGAM</name>
<organism evidence="1 2">
    <name type="scientific">Artomyces pyxidatus</name>
    <dbReference type="NCBI Taxonomy" id="48021"/>
    <lineage>
        <taxon>Eukaryota</taxon>
        <taxon>Fungi</taxon>
        <taxon>Dikarya</taxon>
        <taxon>Basidiomycota</taxon>
        <taxon>Agaricomycotina</taxon>
        <taxon>Agaricomycetes</taxon>
        <taxon>Russulales</taxon>
        <taxon>Auriscalpiaceae</taxon>
        <taxon>Artomyces</taxon>
    </lineage>
</organism>
<reference evidence="1" key="1">
    <citation type="submission" date="2021-03" db="EMBL/GenBank/DDBJ databases">
        <authorList>
            <consortium name="DOE Joint Genome Institute"/>
            <person name="Ahrendt S."/>
            <person name="Looney B.P."/>
            <person name="Miyauchi S."/>
            <person name="Morin E."/>
            <person name="Drula E."/>
            <person name="Courty P.E."/>
            <person name="Chicoki N."/>
            <person name="Fauchery L."/>
            <person name="Kohler A."/>
            <person name="Kuo A."/>
            <person name="Labutti K."/>
            <person name="Pangilinan J."/>
            <person name="Lipzen A."/>
            <person name="Riley R."/>
            <person name="Andreopoulos W."/>
            <person name="He G."/>
            <person name="Johnson J."/>
            <person name="Barry K.W."/>
            <person name="Grigoriev I.V."/>
            <person name="Nagy L."/>
            <person name="Hibbett D."/>
            <person name="Henrissat B."/>
            <person name="Matheny P.B."/>
            <person name="Labbe J."/>
            <person name="Martin F."/>
        </authorList>
    </citation>
    <scope>NUCLEOTIDE SEQUENCE</scope>
    <source>
        <strain evidence="1">HHB10654</strain>
    </source>
</reference>
<proteinExistence type="predicted"/>
<feature type="non-terminal residue" evidence="1">
    <location>
        <position position="309"/>
    </location>
</feature>
<comment type="caution">
    <text evidence="1">The sequence shown here is derived from an EMBL/GenBank/DDBJ whole genome shotgun (WGS) entry which is preliminary data.</text>
</comment>
<feature type="non-terminal residue" evidence="1">
    <location>
        <position position="1"/>
    </location>
</feature>
<reference evidence="1" key="2">
    <citation type="journal article" date="2022" name="New Phytol.">
        <title>Evolutionary transition to the ectomycorrhizal habit in the genomes of a hyperdiverse lineage of mushroom-forming fungi.</title>
        <authorList>
            <person name="Looney B."/>
            <person name="Miyauchi S."/>
            <person name="Morin E."/>
            <person name="Drula E."/>
            <person name="Courty P.E."/>
            <person name="Kohler A."/>
            <person name="Kuo A."/>
            <person name="LaButti K."/>
            <person name="Pangilinan J."/>
            <person name="Lipzen A."/>
            <person name="Riley R."/>
            <person name="Andreopoulos W."/>
            <person name="He G."/>
            <person name="Johnson J."/>
            <person name="Nolan M."/>
            <person name="Tritt A."/>
            <person name="Barry K.W."/>
            <person name="Grigoriev I.V."/>
            <person name="Nagy L.G."/>
            <person name="Hibbett D."/>
            <person name="Henrissat B."/>
            <person name="Matheny P.B."/>
            <person name="Labbe J."/>
            <person name="Martin F.M."/>
        </authorList>
    </citation>
    <scope>NUCLEOTIDE SEQUENCE</scope>
    <source>
        <strain evidence="1">HHB10654</strain>
    </source>
</reference>
<evidence type="ECO:0000313" key="1">
    <source>
        <dbReference type="EMBL" id="KAI0067892.1"/>
    </source>
</evidence>
<protein>
    <submittedName>
        <fullName evidence="1">Uncharacterized protein</fullName>
    </submittedName>
</protein>
<evidence type="ECO:0000313" key="2">
    <source>
        <dbReference type="Proteomes" id="UP000814140"/>
    </source>
</evidence>
<sequence length="309" mass="32756">SALDSVVLDALAHTPSSSRTPLPQLIQQYLERAGHVLDAQLPYEPTPPADRAVVFDSPSGDGGICLVAHVAREGDRSKITVSSGFAVAPRDGQPVVLTCAHTLEEIRWSPLLVLPVHNPSSPLAPPDLPHARSSGTLLLVPSAAKDNERPPLSAHPVSAVLSSLHRSDLLLLGCPAPTPLAPLPVSPYPAQPGTRIRAHFVSEAPQEGWRPWVGGMYAKWVEGTVLGYRDFAGREAVPGTYDALSHMLFHPPPLAGSSGGPIVDEKTGAVVGVMLGTRMDNRVEGVRGWGVPAEAIYEMFSLPGLKLNK</sequence>